<dbReference type="GO" id="GO:0015293">
    <property type="term" value="F:symporter activity"/>
    <property type="evidence" value="ECO:0007669"/>
    <property type="project" value="UniProtKB-KW"/>
</dbReference>
<organism evidence="9 10">
    <name type="scientific">Fasciola gigantica</name>
    <name type="common">Giant liver fluke</name>
    <dbReference type="NCBI Taxonomy" id="46835"/>
    <lineage>
        <taxon>Eukaryota</taxon>
        <taxon>Metazoa</taxon>
        <taxon>Spiralia</taxon>
        <taxon>Lophotrochozoa</taxon>
        <taxon>Platyhelminthes</taxon>
        <taxon>Trematoda</taxon>
        <taxon>Digenea</taxon>
        <taxon>Plagiorchiida</taxon>
        <taxon>Echinostomata</taxon>
        <taxon>Echinostomatoidea</taxon>
        <taxon>Fasciolidae</taxon>
        <taxon>Fasciola</taxon>
    </lineage>
</organism>
<dbReference type="InterPro" id="IPR000175">
    <property type="entry name" value="Na/ntran_symport"/>
</dbReference>
<reference evidence="9 10" key="1">
    <citation type="submission" date="2019-04" db="EMBL/GenBank/DDBJ databases">
        <title>Annotation for the trematode Fasciola gigantica.</title>
        <authorList>
            <person name="Choi Y.-J."/>
        </authorList>
    </citation>
    <scope>NUCLEOTIDE SEQUENCE [LARGE SCALE GENOMIC DNA]</scope>
    <source>
        <strain evidence="9">Uganda_cow_1</strain>
    </source>
</reference>
<keyword evidence="4 8" id="KW-1133">Transmembrane helix</keyword>
<keyword evidence="5 8" id="KW-0472">Membrane</keyword>
<accession>A0A504YQ11</accession>
<dbReference type="PANTHER" id="PTHR11616">
    <property type="entry name" value="SODIUM/CHLORIDE DEPENDENT TRANSPORTER"/>
    <property type="match status" value="1"/>
</dbReference>
<keyword evidence="3 7" id="KW-0812">Transmembrane</keyword>
<evidence type="ECO:0000256" key="2">
    <source>
        <dbReference type="ARBA" id="ARBA00022448"/>
    </source>
</evidence>
<evidence type="ECO:0000256" key="5">
    <source>
        <dbReference type="ARBA" id="ARBA00023136"/>
    </source>
</evidence>
<evidence type="ECO:0000256" key="6">
    <source>
        <dbReference type="PIRSR" id="PIRSR600175-1"/>
    </source>
</evidence>
<dbReference type="PROSITE" id="PS00610">
    <property type="entry name" value="NA_NEUROTRAN_SYMP_1"/>
    <property type="match status" value="1"/>
</dbReference>
<name>A0A504YQ11_FASGI</name>
<keyword evidence="2 7" id="KW-0813">Transport</keyword>
<proteinExistence type="inferred from homology"/>
<dbReference type="SUPFAM" id="SSF161070">
    <property type="entry name" value="SNF-like"/>
    <property type="match status" value="1"/>
</dbReference>
<dbReference type="Pfam" id="PF00209">
    <property type="entry name" value="SNF"/>
    <property type="match status" value="1"/>
</dbReference>
<dbReference type="GO" id="GO:0046872">
    <property type="term" value="F:metal ion binding"/>
    <property type="evidence" value="ECO:0007669"/>
    <property type="project" value="UniProtKB-KW"/>
</dbReference>
<feature type="binding site" evidence="6">
    <location>
        <position position="56"/>
    </location>
    <ligand>
        <name>Na(+)</name>
        <dbReference type="ChEBI" id="CHEBI:29101"/>
        <label>1</label>
    </ligand>
</feature>
<dbReference type="PRINTS" id="PR00176">
    <property type="entry name" value="NANEUSMPORT"/>
</dbReference>
<gene>
    <name evidence="9" type="ORF">FGIG_08153</name>
</gene>
<sequence length="123" mass="14121">MGKKKGSRKQKTRTFEVFSDPQNRMIETEIDTSIEEETLLRDQWKRKLDFLIACMGFSIGLGNVWRFPYLCYKNGGGAFLIPYFASVFFAGIPLFLLEVTLGQFTSRGVVAAWDICPIFRGEY</sequence>
<dbReference type="GO" id="GO:0035725">
    <property type="term" value="P:sodium ion transmembrane transport"/>
    <property type="evidence" value="ECO:0007669"/>
    <property type="project" value="TreeGrafter"/>
</dbReference>
<dbReference type="GO" id="GO:0006865">
    <property type="term" value="P:amino acid transport"/>
    <property type="evidence" value="ECO:0007669"/>
    <property type="project" value="TreeGrafter"/>
</dbReference>
<dbReference type="AlphaFoldDB" id="A0A504YQ11"/>
<dbReference type="STRING" id="46835.A0A504YQ11"/>
<keyword evidence="6" id="KW-0915">Sodium</keyword>
<dbReference type="PANTHER" id="PTHR11616:SF240">
    <property type="entry name" value="BLOATED TUBULES, ISOFORM B-RELATED"/>
    <property type="match status" value="1"/>
</dbReference>
<keyword evidence="7" id="KW-0769">Symport</keyword>
<evidence type="ECO:0000313" key="10">
    <source>
        <dbReference type="Proteomes" id="UP000316759"/>
    </source>
</evidence>
<feature type="transmembrane region" description="Helical" evidence="8">
    <location>
        <begin position="48"/>
        <end position="65"/>
    </location>
</feature>
<evidence type="ECO:0000256" key="4">
    <source>
        <dbReference type="ARBA" id="ARBA00022989"/>
    </source>
</evidence>
<comment type="subcellular location">
    <subcellularLocation>
        <location evidence="1">Membrane</location>
        <topology evidence="1">Multi-pass membrane protein</topology>
    </subcellularLocation>
</comment>
<evidence type="ECO:0000256" key="3">
    <source>
        <dbReference type="ARBA" id="ARBA00022692"/>
    </source>
</evidence>
<dbReference type="OrthoDB" id="6581954at2759"/>
<evidence type="ECO:0000313" key="9">
    <source>
        <dbReference type="EMBL" id="TPP63253.1"/>
    </source>
</evidence>
<dbReference type="InterPro" id="IPR037272">
    <property type="entry name" value="SNS_sf"/>
</dbReference>
<comment type="similarity">
    <text evidence="7">Belongs to the sodium:neurotransmitter symporter (SNF) (TC 2.A.22) family.</text>
</comment>
<dbReference type="GO" id="GO:0005886">
    <property type="term" value="C:plasma membrane"/>
    <property type="evidence" value="ECO:0007669"/>
    <property type="project" value="TreeGrafter"/>
</dbReference>
<evidence type="ECO:0000256" key="8">
    <source>
        <dbReference type="SAM" id="Phobius"/>
    </source>
</evidence>
<evidence type="ECO:0000256" key="7">
    <source>
        <dbReference type="RuleBase" id="RU003732"/>
    </source>
</evidence>
<dbReference type="Proteomes" id="UP000316759">
    <property type="component" value="Unassembled WGS sequence"/>
</dbReference>
<comment type="caution">
    <text evidence="9">The sequence shown here is derived from an EMBL/GenBank/DDBJ whole genome shotgun (WGS) entry which is preliminary data.</text>
</comment>
<feature type="transmembrane region" description="Helical" evidence="8">
    <location>
        <begin position="77"/>
        <end position="97"/>
    </location>
</feature>
<dbReference type="EMBL" id="SUNJ01005880">
    <property type="protein sequence ID" value="TPP63253.1"/>
    <property type="molecule type" value="Genomic_DNA"/>
</dbReference>
<evidence type="ECO:0000256" key="1">
    <source>
        <dbReference type="ARBA" id="ARBA00004141"/>
    </source>
</evidence>
<feature type="binding site" evidence="6">
    <location>
        <position position="63"/>
    </location>
    <ligand>
        <name>Na(+)</name>
        <dbReference type="ChEBI" id="CHEBI:29101"/>
        <label>1</label>
    </ligand>
</feature>
<dbReference type="PROSITE" id="PS50267">
    <property type="entry name" value="NA_NEUROTRAN_SYMP_3"/>
    <property type="match status" value="1"/>
</dbReference>
<keyword evidence="6" id="KW-0479">Metal-binding</keyword>
<protein>
    <recommendedName>
        <fullName evidence="7">Transporter</fullName>
    </recommendedName>
</protein>
<keyword evidence="10" id="KW-1185">Reference proteome</keyword>